<dbReference type="GO" id="GO:0005524">
    <property type="term" value="F:ATP binding"/>
    <property type="evidence" value="ECO:0007669"/>
    <property type="project" value="UniProtKB-KW"/>
</dbReference>
<feature type="transmembrane region" description="Helical" evidence="8">
    <location>
        <begin position="273"/>
        <end position="298"/>
    </location>
</feature>
<feature type="transmembrane region" description="Helical" evidence="8">
    <location>
        <begin position="54"/>
        <end position="77"/>
    </location>
</feature>
<dbReference type="EMBL" id="JAPDRN010000189">
    <property type="protein sequence ID" value="KAJ9614700.1"/>
    <property type="molecule type" value="Genomic_DNA"/>
</dbReference>
<evidence type="ECO:0000256" key="6">
    <source>
        <dbReference type="ARBA" id="ARBA00023136"/>
    </source>
</evidence>
<name>A0AA38XJL2_9EURO</name>
<dbReference type="GO" id="GO:0016887">
    <property type="term" value="F:ATP hydrolysis activity"/>
    <property type="evidence" value="ECO:0007669"/>
    <property type="project" value="InterPro"/>
</dbReference>
<keyword evidence="4" id="KW-0067">ATP-binding</keyword>
<dbReference type="PROSITE" id="PS00211">
    <property type="entry name" value="ABC_TRANSPORTER_1"/>
    <property type="match status" value="1"/>
</dbReference>
<dbReference type="PANTHER" id="PTHR24221:SF261">
    <property type="entry name" value="GLUTATHIONE_L-CYSTEINE TRANSPORT SYSTEM ATP-BINDING_PERMEASE PROTEIN CYDD"/>
    <property type="match status" value="1"/>
</dbReference>
<dbReference type="PANTHER" id="PTHR24221">
    <property type="entry name" value="ATP-BINDING CASSETTE SUB-FAMILY B"/>
    <property type="match status" value="1"/>
</dbReference>
<comment type="subcellular location">
    <subcellularLocation>
        <location evidence="1">Membrane</location>
        <topology evidence="1">Multi-pass membrane protein</topology>
    </subcellularLocation>
</comment>
<dbReference type="SUPFAM" id="SSF52540">
    <property type="entry name" value="P-loop containing nucleoside triphosphate hydrolases"/>
    <property type="match status" value="1"/>
</dbReference>
<keyword evidence="6 8" id="KW-0472">Membrane</keyword>
<dbReference type="CDD" id="cd18584">
    <property type="entry name" value="ABC_6TM_AarD_CydD"/>
    <property type="match status" value="1"/>
</dbReference>
<dbReference type="NCBIfam" id="TIGR02857">
    <property type="entry name" value="CydD"/>
    <property type="match status" value="1"/>
</dbReference>
<protein>
    <recommendedName>
        <fullName evidence="12">Thiol reductant ABC exporter subunit CydD</fullName>
    </recommendedName>
</protein>
<dbReference type="GO" id="GO:0034040">
    <property type="term" value="F:ATPase-coupled lipid transmembrane transporter activity"/>
    <property type="evidence" value="ECO:0007669"/>
    <property type="project" value="TreeGrafter"/>
</dbReference>
<dbReference type="GO" id="GO:0042883">
    <property type="term" value="P:cysteine transport"/>
    <property type="evidence" value="ECO:0007669"/>
    <property type="project" value="InterPro"/>
</dbReference>
<dbReference type="GO" id="GO:0016020">
    <property type="term" value="C:membrane"/>
    <property type="evidence" value="ECO:0007669"/>
    <property type="project" value="UniProtKB-SubCell"/>
</dbReference>
<dbReference type="InterPro" id="IPR011527">
    <property type="entry name" value="ABC1_TM_dom"/>
</dbReference>
<dbReference type="InterPro" id="IPR003439">
    <property type="entry name" value="ABC_transporter-like_ATP-bd"/>
</dbReference>
<comment type="caution">
    <text evidence="11">The sequence shown here is derived from an EMBL/GenBank/DDBJ whole genome shotgun (WGS) entry which is preliminary data.</text>
</comment>
<proteinExistence type="predicted"/>
<evidence type="ECO:0000259" key="9">
    <source>
        <dbReference type="PROSITE" id="PS50893"/>
    </source>
</evidence>
<feature type="transmembrane region" description="Helical" evidence="8">
    <location>
        <begin position="89"/>
        <end position="107"/>
    </location>
</feature>
<dbReference type="Pfam" id="PF00664">
    <property type="entry name" value="ABC_membrane"/>
    <property type="match status" value="1"/>
</dbReference>
<reference evidence="11" key="1">
    <citation type="submission" date="2022-10" db="EMBL/GenBank/DDBJ databases">
        <title>Culturing micro-colonial fungi from biological soil crusts in the Mojave desert and describing Neophaeococcomyces mojavensis, and introducing the new genera and species Taxawa tesnikishii.</title>
        <authorList>
            <person name="Kurbessoian T."/>
            <person name="Stajich J.E."/>
        </authorList>
    </citation>
    <scope>NUCLEOTIDE SEQUENCE</scope>
    <source>
        <strain evidence="11">TK_35</strain>
    </source>
</reference>
<dbReference type="InterPro" id="IPR014216">
    <property type="entry name" value="ABC_transptr_CydD"/>
</dbReference>
<dbReference type="SMART" id="SM00382">
    <property type="entry name" value="AAA"/>
    <property type="match status" value="1"/>
</dbReference>
<dbReference type="PROSITE" id="PS50893">
    <property type="entry name" value="ABC_TRANSPORTER_2"/>
    <property type="match status" value="1"/>
</dbReference>
<dbReference type="InterPro" id="IPR017871">
    <property type="entry name" value="ABC_transporter-like_CS"/>
</dbReference>
<sequence length="594" mass="63383">MKTATAGRRGRLALSAAEPTADAPDRDDESTRLRRVRTAWLADLARAAKGRQRLASLCISVSGALLIAQAAAIAWLVQQVLVERVPLAQGLPVLAALAVILVARTLLGSVTQAAAGDVADAARLSLRERVFARLLGHGPLWLRQRRTGELGELLLHHGDAIENYYSGFLPVRTEVVVVPLLILAAVAWVDWVVALILLFTAPLVPFFMMLVGWGAEAAGRAQLGELARMSGHFADRIKGLGLLRLYGRGEAELAGIEAAAEGVRVRTMKVLRIAFLSSTVLEFFASVSVAMVALYLGLSYLGLMSLHSTVPTLGAGLFCLLLAPEFYAPLRRLAAHYHDRANALAAAAEVERLLQVLPEEETTTVDGTVPLTSEPAEAALPPLQAHGLVLRPLGAAHDVLQNLDLQLEPGQRLALVGPSGSGKSTLLEALAGWLPPRAGRVQLRPGLQVAYASQRPYLFHGTIAENLRLADPGASDARLRAVAEAAQVLQFAQRLPQGLDTLIGERGFGLSGGEARRIGLARLLLRDPQVLLLDEPTAFLDAETEAALLRSLAAYARGRSVVVATHSPAVIAWADRCLLLPEGRLVEPAQAVRA</sequence>
<dbReference type="AlphaFoldDB" id="A0AA38XJL2"/>
<feature type="region of interest" description="Disordered" evidence="7">
    <location>
        <begin position="1"/>
        <end position="30"/>
    </location>
</feature>
<organism evidence="11">
    <name type="scientific">Knufia peltigerae</name>
    <dbReference type="NCBI Taxonomy" id="1002370"/>
    <lineage>
        <taxon>Eukaryota</taxon>
        <taxon>Fungi</taxon>
        <taxon>Dikarya</taxon>
        <taxon>Ascomycota</taxon>
        <taxon>Pezizomycotina</taxon>
        <taxon>Eurotiomycetes</taxon>
        <taxon>Chaetothyriomycetidae</taxon>
        <taxon>Chaetothyriales</taxon>
        <taxon>Trichomeriaceae</taxon>
        <taxon>Knufia</taxon>
    </lineage>
</organism>
<evidence type="ECO:0000259" key="10">
    <source>
        <dbReference type="PROSITE" id="PS50929"/>
    </source>
</evidence>
<dbReference type="InterPro" id="IPR039421">
    <property type="entry name" value="Type_1_exporter"/>
</dbReference>
<keyword evidence="2 8" id="KW-0812">Transmembrane</keyword>
<evidence type="ECO:0000256" key="8">
    <source>
        <dbReference type="SAM" id="Phobius"/>
    </source>
</evidence>
<dbReference type="SUPFAM" id="SSF90123">
    <property type="entry name" value="ABC transporter transmembrane region"/>
    <property type="match status" value="1"/>
</dbReference>
<feature type="transmembrane region" description="Helical" evidence="8">
    <location>
        <begin position="304"/>
        <end position="323"/>
    </location>
</feature>
<dbReference type="GO" id="GO:0140359">
    <property type="term" value="F:ABC-type transporter activity"/>
    <property type="evidence" value="ECO:0007669"/>
    <property type="project" value="InterPro"/>
</dbReference>
<keyword evidence="3" id="KW-0547">Nucleotide-binding</keyword>
<evidence type="ECO:0008006" key="12">
    <source>
        <dbReference type="Google" id="ProtNLM"/>
    </source>
</evidence>
<feature type="domain" description="ABC transporter" evidence="9">
    <location>
        <begin position="383"/>
        <end position="594"/>
    </location>
</feature>
<dbReference type="PROSITE" id="PS50929">
    <property type="entry name" value="ABC_TM1F"/>
    <property type="match status" value="1"/>
</dbReference>
<evidence type="ECO:0000256" key="7">
    <source>
        <dbReference type="SAM" id="MobiDB-lite"/>
    </source>
</evidence>
<dbReference type="InterPro" id="IPR003593">
    <property type="entry name" value="AAA+_ATPase"/>
</dbReference>
<evidence type="ECO:0000256" key="1">
    <source>
        <dbReference type="ARBA" id="ARBA00004141"/>
    </source>
</evidence>
<evidence type="ECO:0000256" key="3">
    <source>
        <dbReference type="ARBA" id="ARBA00022741"/>
    </source>
</evidence>
<evidence type="ECO:0000256" key="5">
    <source>
        <dbReference type="ARBA" id="ARBA00022989"/>
    </source>
</evidence>
<dbReference type="InterPro" id="IPR036640">
    <property type="entry name" value="ABC1_TM_sf"/>
</dbReference>
<gene>
    <name evidence="11" type="ORF">H2204_014556</name>
</gene>
<dbReference type="Pfam" id="PF00005">
    <property type="entry name" value="ABC_tran"/>
    <property type="match status" value="1"/>
</dbReference>
<evidence type="ECO:0000256" key="4">
    <source>
        <dbReference type="ARBA" id="ARBA00022840"/>
    </source>
</evidence>
<accession>A0AA38XJL2</accession>
<feature type="compositionally biased region" description="Low complexity" evidence="7">
    <location>
        <begin position="1"/>
        <end position="17"/>
    </location>
</feature>
<feature type="domain" description="ABC transmembrane type-1" evidence="10">
    <location>
        <begin position="54"/>
        <end position="342"/>
    </location>
</feature>
<evidence type="ECO:0000313" key="11">
    <source>
        <dbReference type="EMBL" id="KAJ9614700.1"/>
    </source>
</evidence>
<dbReference type="Gene3D" id="3.40.50.300">
    <property type="entry name" value="P-loop containing nucleotide triphosphate hydrolases"/>
    <property type="match status" value="1"/>
</dbReference>
<feature type="transmembrane region" description="Helical" evidence="8">
    <location>
        <begin position="195"/>
        <end position="215"/>
    </location>
</feature>
<dbReference type="InterPro" id="IPR027417">
    <property type="entry name" value="P-loop_NTPase"/>
</dbReference>
<evidence type="ECO:0000256" key="2">
    <source>
        <dbReference type="ARBA" id="ARBA00022692"/>
    </source>
</evidence>
<keyword evidence="5 8" id="KW-1133">Transmembrane helix</keyword>
<feature type="transmembrane region" description="Helical" evidence="8">
    <location>
        <begin position="171"/>
        <end position="189"/>
    </location>
</feature>
<dbReference type="Gene3D" id="1.20.1560.10">
    <property type="entry name" value="ABC transporter type 1, transmembrane domain"/>
    <property type="match status" value="1"/>
</dbReference>